<evidence type="ECO:0000256" key="5">
    <source>
        <dbReference type="ARBA" id="ARBA00022967"/>
    </source>
</evidence>
<dbReference type="SMART" id="SM00831">
    <property type="entry name" value="Cation_ATPase_N"/>
    <property type="match status" value="1"/>
</dbReference>
<accession>A0ABY4T5C3</accession>
<name>A0ABY4T5C3_9GAMM</name>
<feature type="transmembrane region" description="Helical" evidence="8">
    <location>
        <begin position="740"/>
        <end position="759"/>
    </location>
</feature>
<dbReference type="InterPro" id="IPR008250">
    <property type="entry name" value="ATPase_P-typ_transduc_dom_A_sf"/>
</dbReference>
<dbReference type="InterPro" id="IPR036412">
    <property type="entry name" value="HAD-like_sf"/>
</dbReference>
<dbReference type="InterPro" id="IPR018303">
    <property type="entry name" value="ATPase_P-typ_P_site"/>
</dbReference>
<dbReference type="Pfam" id="PF00702">
    <property type="entry name" value="Hydrolase"/>
    <property type="match status" value="1"/>
</dbReference>
<evidence type="ECO:0000313" key="10">
    <source>
        <dbReference type="EMBL" id="URL60101.1"/>
    </source>
</evidence>
<dbReference type="InterPro" id="IPR023299">
    <property type="entry name" value="ATPase_P-typ_cyto_dom_N"/>
</dbReference>
<evidence type="ECO:0000259" key="9">
    <source>
        <dbReference type="SMART" id="SM00831"/>
    </source>
</evidence>
<organism evidence="10 11">
    <name type="scientific">Luteibacter flocculans</name>
    <dbReference type="NCBI Taxonomy" id="2780091"/>
    <lineage>
        <taxon>Bacteria</taxon>
        <taxon>Pseudomonadati</taxon>
        <taxon>Pseudomonadota</taxon>
        <taxon>Gammaproteobacteria</taxon>
        <taxon>Lysobacterales</taxon>
        <taxon>Rhodanobacteraceae</taxon>
        <taxon>Luteibacter</taxon>
    </lineage>
</organism>
<dbReference type="PRINTS" id="PR00119">
    <property type="entry name" value="CATATPASE"/>
</dbReference>
<dbReference type="InterPro" id="IPR044492">
    <property type="entry name" value="P_typ_ATPase_HD_dom"/>
</dbReference>
<evidence type="ECO:0000256" key="3">
    <source>
        <dbReference type="ARBA" id="ARBA00022741"/>
    </source>
</evidence>
<dbReference type="Gene3D" id="2.70.150.10">
    <property type="entry name" value="Calcium-transporting ATPase, cytoplasmic transduction domain A"/>
    <property type="match status" value="1"/>
</dbReference>
<feature type="domain" description="Cation-transporting P-type ATPase N-terminal" evidence="9">
    <location>
        <begin position="3"/>
        <end position="70"/>
    </location>
</feature>
<keyword evidence="11" id="KW-1185">Reference proteome</keyword>
<dbReference type="SUPFAM" id="SSF81653">
    <property type="entry name" value="Calcium ATPase, transduction domain A"/>
    <property type="match status" value="1"/>
</dbReference>
<dbReference type="SUPFAM" id="SSF81665">
    <property type="entry name" value="Calcium ATPase, transmembrane domain M"/>
    <property type="match status" value="1"/>
</dbReference>
<dbReference type="SFLD" id="SFLDS00003">
    <property type="entry name" value="Haloacid_Dehalogenase"/>
    <property type="match status" value="1"/>
</dbReference>
<dbReference type="Pfam" id="PF00122">
    <property type="entry name" value="E1-E2_ATPase"/>
    <property type="match status" value="1"/>
</dbReference>
<comment type="subcellular location">
    <subcellularLocation>
        <location evidence="1">Membrane</location>
        <topology evidence="1">Multi-pass membrane protein</topology>
    </subcellularLocation>
</comment>
<dbReference type="NCBIfam" id="TIGR01494">
    <property type="entry name" value="ATPase_P-type"/>
    <property type="match status" value="2"/>
</dbReference>
<keyword evidence="5" id="KW-1278">Translocase</keyword>
<dbReference type="EMBL" id="CP063231">
    <property type="protein sequence ID" value="URL60101.1"/>
    <property type="molecule type" value="Genomic_DNA"/>
</dbReference>
<feature type="transmembrane region" description="Helical" evidence="8">
    <location>
        <begin position="771"/>
        <end position="791"/>
    </location>
</feature>
<gene>
    <name evidence="10" type="ORF">IM816_08500</name>
</gene>
<feature type="transmembrane region" description="Helical" evidence="8">
    <location>
        <begin position="663"/>
        <end position="685"/>
    </location>
</feature>
<dbReference type="Gene3D" id="1.20.1110.10">
    <property type="entry name" value="Calcium-transporting ATPase, transmembrane domain"/>
    <property type="match status" value="1"/>
</dbReference>
<dbReference type="SFLD" id="SFLDG00002">
    <property type="entry name" value="C1.7:_P-type_atpase_like"/>
    <property type="match status" value="1"/>
</dbReference>
<dbReference type="Pfam" id="PF00690">
    <property type="entry name" value="Cation_ATPase_N"/>
    <property type="match status" value="1"/>
</dbReference>
<dbReference type="InterPro" id="IPR023214">
    <property type="entry name" value="HAD_sf"/>
</dbReference>
<dbReference type="SFLD" id="SFLDF00027">
    <property type="entry name" value="p-type_atpase"/>
    <property type="match status" value="1"/>
</dbReference>
<dbReference type="SUPFAM" id="SSF56784">
    <property type="entry name" value="HAD-like"/>
    <property type="match status" value="1"/>
</dbReference>
<dbReference type="InterPro" id="IPR004014">
    <property type="entry name" value="ATPase_P-typ_cation-transptr_N"/>
</dbReference>
<proteinExistence type="predicted"/>
<dbReference type="InterPro" id="IPR023298">
    <property type="entry name" value="ATPase_P-typ_TM_dom_sf"/>
</dbReference>
<dbReference type="InterPro" id="IPR001757">
    <property type="entry name" value="P_typ_ATPase"/>
</dbReference>
<dbReference type="InterPro" id="IPR059000">
    <property type="entry name" value="ATPase_P-type_domA"/>
</dbReference>
<reference evidence="10" key="1">
    <citation type="submission" date="2020-10" db="EMBL/GenBank/DDBJ databases">
        <title>Whole-genome sequence of Luteibacter sp. EIF3.</title>
        <authorList>
            <person name="Friedrich I."/>
            <person name="Hertel R."/>
            <person name="Daniel R."/>
        </authorList>
    </citation>
    <scope>NUCLEOTIDE SEQUENCE</scope>
    <source>
        <strain evidence="10">EIF3</strain>
    </source>
</reference>
<keyword evidence="7 8" id="KW-0472">Membrane</keyword>
<dbReference type="InterPro" id="IPR006068">
    <property type="entry name" value="ATPase_P-typ_cation-transptr_C"/>
</dbReference>
<feature type="transmembrane region" description="Helical" evidence="8">
    <location>
        <begin position="228"/>
        <end position="248"/>
    </location>
</feature>
<dbReference type="SUPFAM" id="SSF81660">
    <property type="entry name" value="Metal cation-transporting ATPase, ATP-binding domain N"/>
    <property type="match status" value="1"/>
</dbReference>
<dbReference type="RefSeq" id="WP_250340552.1">
    <property type="nucleotide sequence ID" value="NZ_CP063231.1"/>
</dbReference>
<feature type="transmembrane region" description="Helical" evidence="8">
    <location>
        <begin position="803"/>
        <end position="826"/>
    </location>
</feature>
<keyword evidence="6 8" id="KW-1133">Transmembrane helix</keyword>
<keyword evidence="4" id="KW-0067">ATP-binding</keyword>
<evidence type="ECO:0000256" key="6">
    <source>
        <dbReference type="ARBA" id="ARBA00022989"/>
    </source>
</evidence>
<keyword evidence="3" id="KW-0547">Nucleotide-binding</keyword>
<dbReference type="PRINTS" id="PR00120">
    <property type="entry name" value="HATPASE"/>
</dbReference>
<feature type="transmembrane region" description="Helical" evidence="8">
    <location>
        <begin position="260"/>
        <end position="281"/>
    </location>
</feature>
<evidence type="ECO:0000256" key="2">
    <source>
        <dbReference type="ARBA" id="ARBA00022692"/>
    </source>
</evidence>
<sequence>MMGIHATSPHPDDTVGLSDAEARERLRRDGPNVLIASEGFRSLRVLRELLREPMLLMLIAAAAIYGAIGSAAEAFFLAASVLIVVGITFAQEFRAEGALAALRELAAPTAHVIREGVEREIPASAVVLGDVVLLREGDKVPADGTLVAGTILLDESLLTGESVAVQRSAGDAQDHAVHAATLVVGGNGRMQVTAIGARTAVGQIGGALAGALASPSALQKAAARIVRLFAVLALALALAVAWGSWWWAGSSPLNAALAGIALAMAVLPEEVPVILAVFYALGARRIAQHGVLTRRLAAVEAMGTISLLAVDKTGTLTQNQMEVASVTDAAGVPRDLAGPLDDADVALLGAASDACQAHSLDPTDRAIVAYATHRLGHTEPAEPLAACVWETPVSEGRPFVSRLLTKGSADWVLATKGAPEAILALCDVDDDTRSRLRARAVAFAQQGMRVLAVAVAHGTGMPPTRDGAGVHQRFLGLVALADPLREEVPAAIGICREAGIRVVMLTGDHPATASSIGAQAGLRVENVLTGAELDGMSEPELARRLVDVDVYARVQPTQKLRLVKAFRRAGYVVGMTGDGVNDAPALRSADVGVAMGARGSDVARDSADLVLLDDRFSSLVTGIRLGRRVYDNVKRSMRFVSAVHVPIVCLAIVPVILRWPPVLLPVQIALLEMIIDPACSIVFEAMPERPDVMRHAPRRPNESPFAGRNIGIGIAQGAGAGAILTLAHLLSLHLGSSYEAASLATFLGLLGAALMLAFAGRGSPRVQATPWLMGLGALVLAVGLATSYLPWLRGILHFAPPTAMTLATLAGSLLTLWAWLAGVALLERRLRFARHPASVDALRASPHHAPTREIPP</sequence>
<dbReference type="Gene3D" id="3.40.50.1000">
    <property type="entry name" value="HAD superfamily/HAD-like"/>
    <property type="match status" value="1"/>
</dbReference>
<evidence type="ECO:0000313" key="11">
    <source>
        <dbReference type="Proteomes" id="UP001056681"/>
    </source>
</evidence>
<evidence type="ECO:0000256" key="1">
    <source>
        <dbReference type="ARBA" id="ARBA00004141"/>
    </source>
</evidence>
<feature type="transmembrane region" description="Helical" evidence="8">
    <location>
        <begin position="637"/>
        <end position="657"/>
    </location>
</feature>
<dbReference type="PANTHER" id="PTHR42861">
    <property type="entry name" value="CALCIUM-TRANSPORTING ATPASE"/>
    <property type="match status" value="1"/>
</dbReference>
<protein>
    <submittedName>
        <fullName evidence="10">Cation-translocating P-type ATPase</fullName>
    </submittedName>
</protein>
<evidence type="ECO:0000256" key="8">
    <source>
        <dbReference type="SAM" id="Phobius"/>
    </source>
</evidence>
<dbReference type="Gene3D" id="3.40.1110.10">
    <property type="entry name" value="Calcium-transporting ATPase, cytoplasmic domain N"/>
    <property type="match status" value="1"/>
</dbReference>
<dbReference type="Proteomes" id="UP001056681">
    <property type="component" value="Chromosome"/>
</dbReference>
<feature type="transmembrane region" description="Helical" evidence="8">
    <location>
        <begin position="74"/>
        <end position="93"/>
    </location>
</feature>
<evidence type="ECO:0000256" key="7">
    <source>
        <dbReference type="ARBA" id="ARBA00023136"/>
    </source>
</evidence>
<dbReference type="Pfam" id="PF00689">
    <property type="entry name" value="Cation_ATPase_C"/>
    <property type="match status" value="1"/>
</dbReference>
<evidence type="ECO:0000256" key="4">
    <source>
        <dbReference type="ARBA" id="ARBA00022840"/>
    </source>
</evidence>
<dbReference type="PROSITE" id="PS00154">
    <property type="entry name" value="ATPASE_E1_E2"/>
    <property type="match status" value="1"/>
</dbReference>
<feature type="transmembrane region" description="Helical" evidence="8">
    <location>
        <begin position="706"/>
        <end position="728"/>
    </location>
</feature>
<keyword evidence="2 8" id="KW-0812">Transmembrane</keyword>